<dbReference type="NCBIfam" id="TIGR00022">
    <property type="entry name" value="YhcH/YjgK/YiaL family protein"/>
    <property type="match status" value="1"/>
</dbReference>
<dbReference type="AlphaFoldDB" id="A0A8J6J336"/>
<dbReference type="RefSeq" id="WP_147562672.1">
    <property type="nucleotide sequence ID" value="NZ_JACOPN010000002.1"/>
</dbReference>
<gene>
    <name evidence="1" type="ORF">H8S55_03115</name>
</gene>
<reference evidence="1" key="1">
    <citation type="submission" date="2020-08" db="EMBL/GenBank/DDBJ databases">
        <title>Genome public.</title>
        <authorList>
            <person name="Liu C."/>
            <person name="Sun Q."/>
        </authorList>
    </citation>
    <scope>NUCLEOTIDE SEQUENCE</scope>
    <source>
        <strain evidence="1">BX5</strain>
    </source>
</reference>
<dbReference type="InterPro" id="IPR037012">
    <property type="entry name" value="NanQ/TabA/YiaL_sf"/>
</dbReference>
<keyword evidence="2" id="KW-1185">Reference proteome</keyword>
<dbReference type="InterPro" id="IPR004375">
    <property type="entry name" value="NanQ/TabA/YiaL"/>
</dbReference>
<accession>A0A8J6J336</accession>
<dbReference type="Proteomes" id="UP000602260">
    <property type="component" value="Unassembled WGS sequence"/>
</dbReference>
<dbReference type="PANTHER" id="PTHR34986:SF1">
    <property type="entry name" value="PROTEIN YIAL"/>
    <property type="match status" value="1"/>
</dbReference>
<dbReference type="SUPFAM" id="SSF51197">
    <property type="entry name" value="Clavaminate synthase-like"/>
    <property type="match status" value="1"/>
</dbReference>
<evidence type="ECO:0000313" key="2">
    <source>
        <dbReference type="Proteomes" id="UP000602260"/>
    </source>
</evidence>
<protein>
    <submittedName>
        <fullName evidence="1">YhcH/YjgK/YiaL family protein</fullName>
    </submittedName>
</protein>
<sequence length="149" mass="17143">MIFDSLKNLEQYKTVHPRIYRGLQLLRDTDFAALTESRYEVEGEDLFFFLQDYETRPVNDTPEAHRKYADIQFVLSGREKFDVAPLQDMTEEVEAHPDRDLWLYHGPASASFVLEGDKFMVAFPGDAHAPCIAVDAPEQVHKVVVKVKL</sequence>
<dbReference type="Gene3D" id="2.60.120.370">
    <property type="entry name" value="YhcH/YjgK/YiaL"/>
    <property type="match status" value="1"/>
</dbReference>
<proteinExistence type="predicted"/>
<name>A0A8J6J336_9FIRM</name>
<dbReference type="EMBL" id="JACOPN010000002">
    <property type="protein sequence ID" value="MBC5716321.1"/>
    <property type="molecule type" value="Genomic_DNA"/>
</dbReference>
<dbReference type="GO" id="GO:0005829">
    <property type="term" value="C:cytosol"/>
    <property type="evidence" value="ECO:0007669"/>
    <property type="project" value="TreeGrafter"/>
</dbReference>
<organism evidence="1 2">
    <name type="scientific">Flintibacter faecis</name>
    <dbReference type="NCBI Taxonomy" id="2763047"/>
    <lineage>
        <taxon>Bacteria</taxon>
        <taxon>Bacillati</taxon>
        <taxon>Bacillota</taxon>
        <taxon>Clostridia</taxon>
        <taxon>Eubacteriales</taxon>
        <taxon>Flintibacter</taxon>
    </lineage>
</organism>
<evidence type="ECO:0000313" key="1">
    <source>
        <dbReference type="EMBL" id="MBC5716321.1"/>
    </source>
</evidence>
<dbReference type="PANTHER" id="PTHR34986">
    <property type="entry name" value="EVOLVED BETA-GALACTOSIDASE SUBUNIT BETA"/>
    <property type="match status" value="1"/>
</dbReference>
<dbReference type="Pfam" id="PF04074">
    <property type="entry name" value="DUF386"/>
    <property type="match status" value="1"/>
</dbReference>
<comment type="caution">
    <text evidence="1">The sequence shown here is derived from an EMBL/GenBank/DDBJ whole genome shotgun (WGS) entry which is preliminary data.</text>
</comment>